<accession>A0A409WYI1</accession>
<comment type="caution">
    <text evidence="2">The sequence shown here is derived from an EMBL/GenBank/DDBJ whole genome shotgun (WGS) entry which is preliminary data.</text>
</comment>
<organism evidence="2 3">
    <name type="scientific">Gymnopilus dilepis</name>
    <dbReference type="NCBI Taxonomy" id="231916"/>
    <lineage>
        <taxon>Eukaryota</taxon>
        <taxon>Fungi</taxon>
        <taxon>Dikarya</taxon>
        <taxon>Basidiomycota</taxon>
        <taxon>Agaricomycotina</taxon>
        <taxon>Agaricomycetes</taxon>
        <taxon>Agaricomycetidae</taxon>
        <taxon>Agaricales</taxon>
        <taxon>Agaricineae</taxon>
        <taxon>Hymenogastraceae</taxon>
        <taxon>Gymnopilus</taxon>
    </lineage>
</organism>
<evidence type="ECO:0000313" key="2">
    <source>
        <dbReference type="EMBL" id="PPQ83532.1"/>
    </source>
</evidence>
<dbReference type="AlphaFoldDB" id="A0A409WYI1"/>
<keyword evidence="1" id="KW-0732">Signal</keyword>
<evidence type="ECO:0000313" key="3">
    <source>
        <dbReference type="Proteomes" id="UP000284706"/>
    </source>
</evidence>
<dbReference type="OrthoDB" id="4186099at2759"/>
<feature type="signal peptide" evidence="1">
    <location>
        <begin position="1"/>
        <end position="22"/>
    </location>
</feature>
<proteinExistence type="predicted"/>
<protein>
    <submittedName>
        <fullName evidence="2">Uncharacterized protein</fullName>
    </submittedName>
</protein>
<reference evidence="2 3" key="1">
    <citation type="journal article" date="2018" name="Evol. Lett.">
        <title>Horizontal gene cluster transfer increased hallucinogenic mushroom diversity.</title>
        <authorList>
            <person name="Reynolds H.T."/>
            <person name="Vijayakumar V."/>
            <person name="Gluck-Thaler E."/>
            <person name="Korotkin H.B."/>
            <person name="Matheny P.B."/>
            <person name="Slot J.C."/>
        </authorList>
    </citation>
    <scope>NUCLEOTIDE SEQUENCE [LARGE SCALE GENOMIC DNA]</scope>
    <source>
        <strain evidence="2 3">SRW20</strain>
    </source>
</reference>
<gene>
    <name evidence="2" type="ORF">CVT26_004300</name>
</gene>
<feature type="chain" id="PRO_5019336033" evidence="1">
    <location>
        <begin position="23"/>
        <end position="104"/>
    </location>
</feature>
<dbReference type="EMBL" id="NHYE01004611">
    <property type="protein sequence ID" value="PPQ83532.1"/>
    <property type="molecule type" value="Genomic_DNA"/>
</dbReference>
<dbReference type="InParanoid" id="A0A409WYI1"/>
<evidence type="ECO:0000256" key="1">
    <source>
        <dbReference type="SAM" id="SignalP"/>
    </source>
</evidence>
<dbReference type="Proteomes" id="UP000284706">
    <property type="component" value="Unassembled WGS sequence"/>
</dbReference>
<dbReference type="STRING" id="231916.A0A409WYI1"/>
<keyword evidence="3" id="KW-1185">Reference proteome</keyword>
<name>A0A409WYI1_9AGAR</name>
<sequence>MKSFATFATTALLAALATIVKADNCTPGLVYCGHSLISKGNYRAQLDQVYQDVKGITVTSTDGDVWNGDLFSCDGGRSGTVTWLQSCANGVCDDNGNGKSDTCA</sequence>